<reference evidence="2" key="1">
    <citation type="submission" date="2011-07" db="EMBL/GenBank/DDBJ databases">
        <title>The complete genome of Cyclobacterium marinum DSM 745.</title>
        <authorList>
            <person name="Lucas S."/>
            <person name="Han J."/>
            <person name="Lapidus A."/>
            <person name="Bruce D."/>
            <person name="Goodwin L."/>
            <person name="Pitluck S."/>
            <person name="Peters L."/>
            <person name="Kyrpides N."/>
            <person name="Mavromatis K."/>
            <person name="Ivanova N."/>
            <person name="Ovchinnikova G."/>
            <person name="Chertkov O."/>
            <person name="Detter J.C."/>
            <person name="Tapia R."/>
            <person name="Han C."/>
            <person name="Land M."/>
            <person name="Hauser L."/>
            <person name="Markowitz V."/>
            <person name="Cheng J.-F."/>
            <person name="Hugenholtz P."/>
            <person name="Woyke T."/>
            <person name="Wu D."/>
            <person name="Tindall B."/>
            <person name="Schuetze A."/>
            <person name="Brambilla E."/>
            <person name="Klenk H.-P."/>
            <person name="Eisen J.A."/>
        </authorList>
    </citation>
    <scope>NUCLEOTIDE SEQUENCE [LARGE SCALE GENOMIC DNA]</scope>
    <source>
        <strain evidence="2">ATCC 25205 / DSM 745 / LMG 13164 / NCIMB 1802</strain>
    </source>
</reference>
<organism evidence="1 2">
    <name type="scientific">Cyclobacterium marinum (strain ATCC 25205 / DSM 745 / LMG 13164 / NCIMB 1802)</name>
    <name type="common">Flectobacillus marinus</name>
    <dbReference type="NCBI Taxonomy" id="880070"/>
    <lineage>
        <taxon>Bacteria</taxon>
        <taxon>Pseudomonadati</taxon>
        <taxon>Bacteroidota</taxon>
        <taxon>Cytophagia</taxon>
        <taxon>Cytophagales</taxon>
        <taxon>Cyclobacteriaceae</taxon>
        <taxon>Cyclobacterium</taxon>
    </lineage>
</organism>
<dbReference type="KEGG" id="cmr:Cycma_0548"/>
<dbReference type="HOGENOM" id="CLU_377121_0_0_10"/>
<protein>
    <submittedName>
        <fullName evidence="1">Uncharacterized protein</fullName>
    </submittedName>
</protein>
<dbReference type="AlphaFoldDB" id="G0IXZ0"/>
<gene>
    <name evidence="1" type="ordered locus">Cycma_0548</name>
</gene>
<keyword evidence="2" id="KW-1185">Reference proteome</keyword>
<sequence length="735" mass="84367">MRIIDSKIFFTWDELKTYGFSPDFLKTATKEYRKGNKPSYHNIPDPQDNRFCLVSYDGIPEKTRLEKGVPEKTELVKQGLIKGQLQPDTKALAFFLDNPHTNQWAKDYQMITAYLMYAAPATVSFARELGFSGVNGFYQTIIDLMQAEKFEAWNISNLDRFKRKLSPFKKACKSNLEADYKKALSTLISKKYGLKNAAKVVAKDSQSEEIKGVLIKIYADPQKYSIEDAHLTYMHIAKRKFEEYTATNGRKGWNDKCFITAQTIANFLYDPAIQQVWYPKRHGNGEYKNKFERVTKRIAATYSNAKWVIDGTPLHRYFQDGDSAFNRVHVFFVLDESTWCILGVGISLIGESSGQILQALRAASHNAGIMAGDEKLYIPYEVQSDNSSANHYDAIKNAYEVIGTVHRPSRVGNSKAKTAEPLNKHFFARWMKFREGFTGSMGMSTDINNKVNQDRLTEIVRKKQLPDLKNTLEQLQEDVNNWNNDKSWNNKGVAEADRKSPLEKYRESLLATQDKQKTITEGQSIEAFYWMPTKAKQIKDESKKSRKSQTIHIPQEYTFTNKGFKVERKSPLDGKKINMEFDVPNAYFNERHIGQKFSLRIEPLNYDHAYIYSNGKPVMDQEGNRIKAVNKEMFHSALADHQEGEAEKLNNHEAIKKEQVQISAGRFAEYDLLANKAGVTDADMINPRLFGQKEATDPMKIAASERLVNKDRFSIEELEVEPEPKKKKAIINRFE</sequence>
<dbReference type="InterPro" id="IPR012337">
    <property type="entry name" value="RNaseH-like_sf"/>
</dbReference>
<dbReference type="Proteomes" id="UP000001635">
    <property type="component" value="Chromosome"/>
</dbReference>
<dbReference type="Gene3D" id="3.30.420.10">
    <property type="entry name" value="Ribonuclease H-like superfamily/Ribonuclease H"/>
    <property type="match status" value="1"/>
</dbReference>
<evidence type="ECO:0000313" key="1">
    <source>
        <dbReference type="EMBL" id="AEL24323.1"/>
    </source>
</evidence>
<dbReference type="eggNOG" id="COG2801">
    <property type="taxonomic scope" value="Bacteria"/>
</dbReference>
<dbReference type="OrthoDB" id="913040at2"/>
<dbReference type="STRING" id="880070.Cycma_0548"/>
<proteinExistence type="predicted"/>
<dbReference type="SUPFAM" id="SSF53098">
    <property type="entry name" value="Ribonuclease H-like"/>
    <property type="match status" value="1"/>
</dbReference>
<evidence type="ECO:0000313" key="2">
    <source>
        <dbReference type="Proteomes" id="UP000001635"/>
    </source>
</evidence>
<dbReference type="EMBL" id="CP002955">
    <property type="protein sequence ID" value="AEL24323.1"/>
    <property type="molecule type" value="Genomic_DNA"/>
</dbReference>
<name>G0IXZ0_CYCMS</name>
<dbReference type="RefSeq" id="WP_014018621.1">
    <property type="nucleotide sequence ID" value="NC_015914.1"/>
</dbReference>
<dbReference type="InterPro" id="IPR036397">
    <property type="entry name" value="RNaseH_sf"/>
</dbReference>
<dbReference type="GO" id="GO:0003676">
    <property type="term" value="F:nucleic acid binding"/>
    <property type="evidence" value="ECO:0007669"/>
    <property type="project" value="InterPro"/>
</dbReference>
<accession>G0IXZ0</accession>